<protein>
    <recommendedName>
        <fullName evidence="4 7">Signal peptidase I</fullName>
        <ecNumber evidence="4 7">3.4.21.89</ecNumber>
    </recommendedName>
</protein>
<feature type="active site" evidence="6">
    <location>
        <position position="94"/>
    </location>
</feature>
<evidence type="ECO:0000256" key="3">
    <source>
        <dbReference type="ARBA" id="ARBA00009370"/>
    </source>
</evidence>
<organism evidence="10 11">
    <name type="scientific">Kitasatospora viridis</name>
    <dbReference type="NCBI Taxonomy" id="281105"/>
    <lineage>
        <taxon>Bacteria</taxon>
        <taxon>Bacillati</taxon>
        <taxon>Actinomycetota</taxon>
        <taxon>Actinomycetes</taxon>
        <taxon>Kitasatosporales</taxon>
        <taxon>Streptomycetaceae</taxon>
        <taxon>Kitasatospora</taxon>
    </lineage>
</organism>
<dbReference type="Gene3D" id="2.10.109.10">
    <property type="entry name" value="Umud Fragment, subunit A"/>
    <property type="match status" value="1"/>
</dbReference>
<sequence>MSSHEPIADRDGTPAPSGEREPSRSAAVSGAVAEAPPADEPSADESSAEGGAEDGQGWFGWGLRDLAKLLAVVVVVLLLVNAFVAQPFSVPSASMENTLRPGDRVLVNKLAYQFGGTVHRGDVVVFDGTDSFVPGGDNDPGIGADLRKLGEAVGIGPFDGSIFVKRVIGVGGDRVTYRAGARELTVNGVALPETDYLFPGDAPSSVGFDVQVPPGALFVLGDHRSDSRDSRDHLGDPGGGFVPVRKVIGRADLVLFPIGHWRTLDRPAGFAAIPAAGGSGAHGEQG</sequence>
<keyword evidence="7" id="KW-0645">Protease</keyword>
<dbReference type="PROSITE" id="PS00761">
    <property type="entry name" value="SPASE_I_3"/>
    <property type="match status" value="1"/>
</dbReference>
<comment type="subcellular location">
    <subcellularLocation>
        <location evidence="2">Cell membrane</location>
        <topology evidence="2">Single-pass type II membrane protein</topology>
    </subcellularLocation>
    <subcellularLocation>
        <location evidence="7">Membrane</location>
        <topology evidence="7">Single-pass type II membrane protein</topology>
    </subcellularLocation>
</comment>
<evidence type="ECO:0000256" key="7">
    <source>
        <dbReference type="RuleBase" id="RU362042"/>
    </source>
</evidence>
<feature type="transmembrane region" description="Helical" evidence="7">
    <location>
        <begin position="66"/>
        <end position="85"/>
    </location>
</feature>
<dbReference type="PRINTS" id="PR00727">
    <property type="entry name" value="LEADERPTASE"/>
</dbReference>
<dbReference type="Proteomes" id="UP000317940">
    <property type="component" value="Unassembled WGS sequence"/>
</dbReference>
<dbReference type="RefSeq" id="WP_145904253.1">
    <property type="nucleotide sequence ID" value="NZ_BAAAMZ010000019.1"/>
</dbReference>
<feature type="active site" evidence="6">
    <location>
        <position position="165"/>
    </location>
</feature>
<dbReference type="AlphaFoldDB" id="A0A561UEC9"/>
<keyword evidence="5 7" id="KW-0378">Hydrolase</keyword>
<comment type="caution">
    <text evidence="10">The sequence shown here is derived from an EMBL/GenBank/DDBJ whole genome shotgun (WGS) entry which is preliminary data.</text>
</comment>
<dbReference type="InterPro" id="IPR019758">
    <property type="entry name" value="Pept_S26A_signal_pept_1_CS"/>
</dbReference>
<evidence type="ECO:0000256" key="4">
    <source>
        <dbReference type="ARBA" id="ARBA00013208"/>
    </source>
</evidence>
<keyword evidence="11" id="KW-1185">Reference proteome</keyword>
<dbReference type="EC" id="3.4.21.89" evidence="4 7"/>
<dbReference type="GO" id="GO:0005886">
    <property type="term" value="C:plasma membrane"/>
    <property type="evidence" value="ECO:0007669"/>
    <property type="project" value="UniProtKB-SubCell"/>
</dbReference>
<dbReference type="PANTHER" id="PTHR43390">
    <property type="entry name" value="SIGNAL PEPTIDASE I"/>
    <property type="match status" value="1"/>
</dbReference>
<dbReference type="InterPro" id="IPR036286">
    <property type="entry name" value="LexA/Signal_pep-like_sf"/>
</dbReference>
<dbReference type="GO" id="GO:0004252">
    <property type="term" value="F:serine-type endopeptidase activity"/>
    <property type="evidence" value="ECO:0007669"/>
    <property type="project" value="InterPro"/>
</dbReference>
<dbReference type="InterPro" id="IPR000223">
    <property type="entry name" value="Pept_S26A_signal_pept_1"/>
</dbReference>
<dbReference type="GO" id="GO:0009003">
    <property type="term" value="F:signal peptidase activity"/>
    <property type="evidence" value="ECO:0007669"/>
    <property type="project" value="UniProtKB-EC"/>
</dbReference>
<dbReference type="PANTHER" id="PTHR43390:SF1">
    <property type="entry name" value="CHLOROPLAST PROCESSING PEPTIDASE"/>
    <property type="match status" value="1"/>
</dbReference>
<evidence type="ECO:0000256" key="8">
    <source>
        <dbReference type="SAM" id="MobiDB-lite"/>
    </source>
</evidence>
<dbReference type="InterPro" id="IPR019757">
    <property type="entry name" value="Pept_S26A_signal_pept_1_Lys-AS"/>
</dbReference>
<proteinExistence type="inferred from homology"/>
<comment type="catalytic activity">
    <reaction evidence="1 7">
        <text>Cleavage of hydrophobic, N-terminal signal or leader sequences from secreted and periplasmic proteins.</text>
        <dbReference type="EC" id="3.4.21.89"/>
    </reaction>
</comment>
<evidence type="ECO:0000313" key="11">
    <source>
        <dbReference type="Proteomes" id="UP000317940"/>
    </source>
</evidence>
<name>A0A561UEC9_9ACTN</name>
<evidence type="ECO:0000256" key="5">
    <source>
        <dbReference type="ARBA" id="ARBA00022801"/>
    </source>
</evidence>
<gene>
    <name evidence="10" type="ORF">FHX73_111522</name>
</gene>
<dbReference type="Pfam" id="PF10502">
    <property type="entry name" value="Peptidase_S26"/>
    <property type="match status" value="1"/>
</dbReference>
<dbReference type="SUPFAM" id="SSF51306">
    <property type="entry name" value="LexA/Signal peptidase"/>
    <property type="match status" value="1"/>
</dbReference>
<keyword evidence="7" id="KW-1133">Transmembrane helix</keyword>
<feature type="domain" description="Peptidase S26" evidence="9">
    <location>
        <begin position="64"/>
        <end position="255"/>
    </location>
</feature>
<evidence type="ECO:0000256" key="2">
    <source>
        <dbReference type="ARBA" id="ARBA00004401"/>
    </source>
</evidence>
<keyword evidence="7" id="KW-0812">Transmembrane</keyword>
<dbReference type="PROSITE" id="PS00760">
    <property type="entry name" value="SPASE_I_2"/>
    <property type="match status" value="1"/>
</dbReference>
<evidence type="ECO:0000256" key="1">
    <source>
        <dbReference type="ARBA" id="ARBA00000677"/>
    </source>
</evidence>
<evidence type="ECO:0000259" key="9">
    <source>
        <dbReference type="Pfam" id="PF10502"/>
    </source>
</evidence>
<accession>A0A561UEC9</accession>
<comment type="similarity">
    <text evidence="3 7">Belongs to the peptidase S26 family.</text>
</comment>
<dbReference type="OrthoDB" id="7830750at2"/>
<feature type="region of interest" description="Disordered" evidence="8">
    <location>
        <begin position="1"/>
        <end position="53"/>
    </location>
</feature>
<dbReference type="NCBIfam" id="TIGR02227">
    <property type="entry name" value="sigpep_I_bact"/>
    <property type="match status" value="1"/>
</dbReference>
<dbReference type="CDD" id="cd06530">
    <property type="entry name" value="S26_SPase_I"/>
    <property type="match status" value="1"/>
</dbReference>
<dbReference type="EMBL" id="VIWT01000001">
    <property type="protein sequence ID" value="TWF97727.1"/>
    <property type="molecule type" value="Genomic_DNA"/>
</dbReference>
<evidence type="ECO:0000256" key="6">
    <source>
        <dbReference type="PIRSR" id="PIRSR600223-1"/>
    </source>
</evidence>
<keyword evidence="7" id="KW-0472">Membrane</keyword>
<dbReference type="InterPro" id="IPR019533">
    <property type="entry name" value="Peptidase_S26"/>
</dbReference>
<reference evidence="10 11" key="1">
    <citation type="submission" date="2019-06" db="EMBL/GenBank/DDBJ databases">
        <title>Sequencing the genomes of 1000 actinobacteria strains.</title>
        <authorList>
            <person name="Klenk H.-P."/>
        </authorList>
    </citation>
    <scope>NUCLEOTIDE SEQUENCE [LARGE SCALE GENOMIC DNA]</scope>
    <source>
        <strain evidence="10 11">DSM 44826</strain>
    </source>
</reference>
<dbReference type="GO" id="GO:0006465">
    <property type="term" value="P:signal peptide processing"/>
    <property type="evidence" value="ECO:0007669"/>
    <property type="project" value="InterPro"/>
</dbReference>
<evidence type="ECO:0000313" key="10">
    <source>
        <dbReference type="EMBL" id="TWF97727.1"/>
    </source>
</evidence>
<feature type="compositionally biased region" description="Basic and acidic residues" evidence="8">
    <location>
        <begin position="1"/>
        <end position="23"/>
    </location>
</feature>